<dbReference type="CDD" id="cd04301">
    <property type="entry name" value="NAT_SF"/>
    <property type="match status" value="1"/>
</dbReference>
<dbReference type="Gene3D" id="3.40.630.30">
    <property type="match status" value="1"/>
</dbReference>
<dbReference type="SUPFAM" id="SSF55729">
    <property type="entry name" value="Acyl-CoA N-acyltransferases (Nat)"/>
    <property type="match status" value="1"/>
</dbReference>
<dbReference type="EMBL" id="JBIYSL010000002">
    <property type="protein sequence ID" value="MFK0522173.1"/>
    <property type="molecule type" value="Genomic_DNA"/>
</dbReference>
<keyword evidence="3" id="KW-1185">Reference proteome</keyword>
<name>A0ABW8HSB2_9BACL</name>
<dbReference type="EC" id="2.3.-.-" evidence="2"/>
<evidence type="ECO:0000259" key="1">
    <source>
        <dbReference type="Pfam" id="PF13508"/>
    </source>
</evidence>
<reference evidence="2 3" key="1">
    <citation type="submission" date="2024-11" db="EMBL/GenBank/DDBJ databases">
        <title>Identification and Characterization of a Novel Fosfomycin Bacillithiol Transferase FosB8 in Paenibacillus illinoisensis.</title>
        <authorList>
            <person name="Lu W."/>
        </authorList>
    </citation>
    <scope>NUCLEOTIDE SEQUENCE [LARGE SCALE GENOMIC DNA]</scope>
    <source>
        <strain evidence="2 3">WP77</strain>
    </source>
</reference>
<protein>
    <submittedName>
        <fullName evidence="2">GNAT family N-acetyltransferase</fullName>
        <ecNumber evidence="2">2.3.-.-</ecNumber>
    </submittedName>
</protein>
<evidence type="ECO:0000313" key="3">
    <source>
        <dbReference type="Proteomes" id="UP001618531"/>
    </source>
</evidence>
<feature type="domain" description="N-acetyltransferase" evidence="1">
    <location>
        <begin position="2"/>
        <end position="53"/>
    </location>
</feature>
<organism evidence="2 3">
    <name type="scientific">Paenibacillus illinoisensis</name>
    <dbReference type="NCBI Taxonomy" id="59845"/>
    <lineage>
        <taxon>Bacteria</taxon>
        <taxon>Bacillati</taxon>
        <taxon>Bacillota</taxon>
        <taxon>Bacilli</taxon>
        <taxon>Bacillales</taxon>
        <taxon>Paenibacillaceae</taxon>
        <taxon>Paenibacillus</taxon>
    </lineage>
</organism>
<keyword evidence="2" id="KW-0012">Acyltransferase</keyword>
<sequence length="69" mass="8039">MIVAENKKGEIIGFADCWKRETNTVSKSSDLTSIYILKEYQGIGLGKELLKSIFFDPIYWGIRRYLLMF</sequence>
<gene>
    <name evidence="2" type="ORF">ACINKY_08155</name>
</gene>
<keyword evidence="2" id="KW-0808">Transferase</keyword>
<dbReference type="InterPro" id="IPR016181">
    <property type="entry name" value="Acyl_CoA_acyltransferase"/>
</dbReference>
<dbReference type="Pfam" id="PF13508">
    <property type="entry name" value="Acetyltransf_7"/>
    <property type="match status" value="1"/>
</dbReference>
<dbReference type="Proteomes" id="UP001618531">
    <property type="component" value="Unassembled WGS sequence"/>
</dbReference>
<accession>A0ABW8HSB2</accession>
<comment type="caution">
    <text evidence="2">The sequence shown here is derived from an EMBL/GenBank/DDBJ whole genome shotgun (WGS) entry which is preliminary data.</text>
</comment>
<proteinExistence type="predicted"/>
<dbReference type="InterPro" id="IPR000182">
    <property type="entry name" value="GNAT_dom"/>
</dbReference>
<dbReference type="RefSeq" id="WP_402873433.1">
    <property type="nucleotide sequence ID" value="NZ_JBIYSL010000002.1"/>
</dbReference>
<dbReference type="GO" id="GO:0016746">
    <property type="term" value="F:acyltransferase activity"/>
    <property type="evidence" value="ECO:0007669"/>
    <property type="project" value="UniProtKB-KW"/>
</dbReference>
<evidence type="ECO:0000313" key="2">
    <source>
        <dbReference type="EMBL" id="MFK0522173.1"/>
    </source>
</evidence>